<comment type="caution">
    <text evidence="2">The sequence shown here is derived from an EMBL/GenBank/DDBJ whole genome shotgun (WGS) entry which is preliminary data.</text>
</comment>
<organism evidence="2 3">
    <name type="scientific">Rheinheimera baltica</name>
    <dbReference type="NCBI Taxonomy" id="67576"/>
    <lineage>
        <taxon>Bacteria</taxon>
        <taxon>Pseudomonadati</taxon>
        <taxon>Pseudomonadota</taxon>
        <taxon>Gammaproteobacteria</taxon>
        <taxon>Chromatiales</taxon>
        <taxon>Chromatiaceae</taxon>
        <taxon>Rheinheimera</taxon>
    </lineage>
</organism>
<keyword evidence="3" id="KW-1185">Reference proteome</keyword>
<dbReference type="Proteomes" id="UP001231109">
    <property type="component" value="Unassembled WGS sequence"/>
</dbReference>
<evidence type="ECO:0000313" key="3">
    <source>
        <dbReference type="Proteomes" id="UP001231109"/>
    </source>
</evidence>
<dbReference type="EMBL" id="JAPJDZ010000002">
    <property type="protein sequence ID" value="MDP5134660.1"/>
    <property type="molecule type" value="Genomic_DNA"/>
</dbReference>
<protein>
    <submittedName>
        <fullName evidence="2">Uncharacterized protein</fullName>
    </submittedName>
</protein>
<accession>A0ABT9HU62</accession>
<dbReference type="RefSeq" id="WP_027670844.1">
    <property type="nucleotide sequence ID" value="NZ_JAPJDY010000001.1"/>
</dbReference>
<gene>
    <name evidence="2" type="ORF">ORJ04_01685</name>
</gene>
<keyword evidence="1" id="KW-0472">Membrane</keyword>
<keyword evidence="1" id="KW-0812">Transmembrane</keyword>
<evidence type="ECO:0000256" key="1">
    <source>
        <dbReference type="SAM" id="Phobius"/>
    </source>
</evidence>
<keyword evidence="1" id="KW-1133">Transmembrane helix</keyword>
<evidence type="ECO:0000313" key="2">
    <source>
        <dbReference type="EMBL" id="MDP5134660.1"/>
    </source>
</evidence>
<name>A0ABT9HU62_9GAMM</name>
<proteinExistence type="predicted"/>
<reference evidence="2 3" key="1">
    <citation type="submission" date="2022-11" db="EMBL/GenBank/DDBJ databases">
        <title>Viruses from the air-sea interface of a natural surface slick.</title>
        <authorList>
            <person name="Rahlff J."/>
            <person name="Holmfeldt K."/>
        </authorList>
    </citation>
    <scope>NUCLEOTIDE SEQUENCE [LARGE SCALE GENOMIC DNA]</scope>
    <source>
        <strain evidence="2 3">SMS4</strain>
    </source>
</reference>
<feature type="transmembrane region" description="Helical" evidence="1">
    <location>
        <begin position="29"/>
        <end position="46"/>
    </location>
</feature>
<sequence>MLVLPVLWLITAAGIYIAALRSGMKAMKWALAALITGPLLLPLFNSHKQLQLRKIRAGNTVLFRP</sequence>